<feature type="compositionally biased region" description="Basic and acidic residues" evidence="2">
    <location>
        <begin position="182"/>
        <end position="207"/>
    </location>
</feature>
<dbReference type="AlphaFoldDB" id="A0A5J4ZA14"/>
<feature type="region of interest" description="Disordered" evidence="2">
    <location>
        <begin position="177"/>
        <end position="207"/>
    </location>
</feature>
<name>A0A5J4ZA14_PORPP</name>
<sequence>MAGRVVANLREQCAEREEELEKLLAELDVLNQAKAVRQAELGNLRNKWDQGGLYNTEVKKTTIVDVHGDMSVKENYNQKMVEQVRMKKAAAAAAGTTYVPTAEEERFAGEFEVPEWAKNQERKKIVKETVASDTTKDVKIDSKKQALSAEALRESEKKAVQEKGDVKGMMSKFAMFEQQQEEDPRAKVMKEREARKAKEKVEAAEKAAREAEEKLRAAEEAKKADAQKGMAKLDIKSRFPSLPDEEPTDIAELSTYLNTKKQLLDEELIKVKKQIQNFV</sequence>
<dbReference type="OMA" id="PEWAKNQ"/>
<accession>A0A5J4ZA14</accession>
<organism evidence="3 4">
    <name type="scientific">Porphyridium purpureum</name>
    <name type="common">Red alga</name>
    <name type="synonym">Porphyridium cruentum</name>
    <dbReference type="NCBI Taxonomy" id="35688"/>
    <lineage>
        <taxon>Eukaryota</taxon>
        <taxon>Rhodophyta</taxon>
        <taxon>Bangiophyceae</taxon>
        <taxon>Porphyridiales</taxon>
        <taxon>Porphyridiaceae</taxon>
        <taxon>Porphyridium</taxon>
    </lineage>
</organism>
<evidence type="ECO:0000313" key="4">
    <source>
        <dbReference type="Proteomes" id="UP000324585"/>
    </source>
</evidence>
<feature type="coiled-coil region" evidence="1">
    <location>
        <begin position="6"/>
        <end position="40"/>
    </location>
</feature>
<dbReference type="EMBL" id="VRMN01000001">
    <property type="protein sequence ID" value="KAA8499477.1"/>
    <property type="molecule type" value="Genomic_DNA"/>
</dbReference>
<comment type="caution">
    <text evidence="3">The sequence shown here is derived from an EMBL/GenBank/DDBJ whole genome shotgun (WGS) entry which is preliminary data.</text>
</comment>
<dbReference type="Proteomes" id="UP000324585">
    <property type="component" value="Unassembled WGS sequence"/>
</dbReference>
<protein>
    <submittedName>
        <fullName evidence="3">Uncharacterized protein</fullName>
    </submittedName>
</protein>
<keyword evidence="1" id="KW-0175">Coiled coil</keyword>
<evidence type="ECO:0000256" key="2">
    <source>
        <dbReference type="SAM" id="MobiDB-lite"/>
    </source>
</evidence>
<evidence type="ECO:0000313" key="3">
    <source>
        <dbReference type="EMBL" id="KAA8499477.1"/>
    </source>
</evidence>
<proteinExistence type="predicted"/>
<evidence type="ECO:0000256" key="1">
    <source>
        <dbReference type="SAM" id="Coils"/>
    </source>
</evidence>
<keyword evidence="4" id="KW-1185">Reference proteome</keyword>
<reference evidence="4" key="1">
    <citation type="journal article" date="2019" name="Nat. Commun.">
        <title>Expansion of phycobilisome linker gene families in mesophilic red algae.</title>
        <authorList>
            <person name="Lee J."/>
            <person name="Kim D."/>
            <person name="Bhattacharya D."/>
            <person name="Yoon H.S."/>
        </authorList>
    </citation>
    <scope>NUCLEOTIDE SEQUENCE [LARGE SCALE GENOMIC DNA]</scope>
    <source>
        <strain evidence="4">CCMP 1328</strain>
    </source>
</reference>
<gene>
    <name evidence="3" type="ORF">FVE85_7062</name>
</gene>